<evidence type="ECO:0000313" key="10">
    <source>
        <dbReference type="Proteomes" id="UP000828390"/>
    </source>
</evidence>
<reference evidence="9" key="1">
    <citation type="journal article" date="2019" name="bioRxiv">
        <title>The Genome of the Zebra Mussel, Dreissena polymorpha: A Resource for Invasive Species Research.</title>
        <authorList>
            <person name="McCartney M.A."/>
            <person name="Auch B."/>
            <person name="Kono T."/>
            <person name="Mallez S."/>
            <person name="Zhang Y."/>
            <person name="Obille A."/>
            <person name="Becker A."/>
            <person name="Abrahante J.E."/>
            <person name="Garbe J."/>
            <person name="Badalamenti J.P."/>
            <person name="Herman A."/>
            <person name="Mangelson H."/>
            <person name="Liachko I."/>
            <person name="Sullivan S."/>
            <person name="Sone E.D."/>
            <person name="Koren S."/>
            <person name="Silverstein K.A.T."/>
            <person name="Beckman K.B."/>
            <person name="Gohl D.M."/>
        </authorList>
    </citation>
    <scope>NUCLEOTIDE SEQUENCE</scope>
    <source>
        <strain evidence="9">Duluth1</strain>
        <tissue evidence="9">Whole animal</tissue>
    </source>
</reference>
<dbReference type="Proteomes" id="UP000828390">
    <property type="component" value="Unassembled WGS sequence"/>
</dbReference>
<dbReference type="CDD" id="cd19756">
    <property type="entry name" value="Bbox2"/>
    <property type="match status" value="1"/>
</dbReference>
<dbReference type="GO" id="GO:0008270">
    <property type="term" value="F:zinc ion binding"/>
    <property type="evidence" value="ECO:0007669"/>
    <property type="project" value="UniProtKB-KW"/>
</dbReference>
<dbReference type="InterPro" id="IPR001841">
    <property type="entry name" value="Znf_RING"/>
</dbReference>
<accession>A0A9D4G896</accession>
<dbReference type="EMBL" id="JAIWYP010000006">
    <property type="protein sequence ID" value="KAH3810568.1"/>
    <property type="molecule type" value="Genomic_DNA"/>
</dbReference>
<dbReference type="PANTHER" id="PTHR25462:SF296">
    <property type="entry name" value="MEIOTIC P26, ISOFORM F"/>
    <property type="match status" value="1"/>
</dbReference>
<dbReference type="InterPro" id="IPR047153">
    <property type="entry name" value="TRIM45/56/19-like"/>
</dbReference>
<dbReference type="Pfam" id="PF00643">
    <property type="entry name" value="zf-B_box"/>
    <property type="match status" value="1"/>
</dbReference>
<dbReference type="Gene3D" id="3.30.40.10">
    <property type="entry name" value="Zinc/RING finger domain, C3HC4 (zinc finger)"/>
    <property type="match status" value="1"/>
</dbReference>
<feature type="region of interest" description="Disordered" evidence="5">
    <location>
        <begin position="388"/>
        <end position="451"/>
    </location>
</feature>
<reference evidence="9" key="2">
    <citation type="submission" date="2020-11" db="EMBL/GenBank/DDBJ databases">
        <authorList>
            <person name="McCartney M.A."/>
            <person name="Auch B."/>
            <person name="Kono T."/>
            <person name="Mallez S."/>
            <person name="Becker A."/>
            <person name="Gohl D.M."/>
            <person name="Silverstein K.A.T."/>
            <person name="Koren S."/>
            <person name="Bechman K.B."/>
            <person name="Herman A."/>
            <person name="Abrahante J.E."/>
            <person name="Garbe J."/>
        </authorList>
    </citation>
    <scope>NUCLEOTIDE SEQUENCE</scope>
    <source>
        <strain evidence="9">Duluth1</strain>
        <tissue evidence="9">Whole animal</tissue>
    </source>
</reference>
<dbReference type="SUPFAM" id="SSF57845">
    <property type="entry name" value="B-box zinc-binding domain"/>
    <property type="match status" value="2"/>
</dbReference>
<evidence type="ECO:0000259" key="6">
    <source>
        <dbReference type="PROSITE" id="PS50089"/>
    </source>
</evidence>
<dbReference type="Pfam" id="PF13445">
    <property type="entry name" value="zf-RING_UBOX"/>
    <property type="match status" value="1"/>
</dbReference>
<feature type="compositionally biased region" description="Low complexity" evidence="5">
    <location>
        <begin position="407"/>
        <end position="425"/>
    </location>
</feature>
<dbReference type="PROSITE" id="PS50089">
    <property type="entry name" value="ZF_RING_2"/>
    <property type="match status" value="1"/>
</dbReference>
<dbReference type="AlphaFoldDB" id="A0A9D4G896"/>
<dbReference type="Gene3D" id="2.30.30.40">
    <property type="entry name" value="SH3 Domains"/>
    <property type="match status" value="1"/>
</dbReference>
<comment type="caution">
    <text evidence="9">The sequence shown here is derived from an EMBL/GenBank/DDBJ whole genome shotgun (WGS) entry which is preliminary data.</text>
</comment>
<dbReference type="SMART" id="SM00184">
    <property type="entry name" value="RING"/>
    <property type="match status" value="1"/>
</dbReference>
<dbReference type="InterPro" id="IPR017907">
    <property type="entry name" value="Znf_RING_CS"/>
</dbReference>
<dbReference type="InterPro" id="IPR000315">
    <property type="entry name" value="Znf_B-box"/>
</dbReference>
<dbReference type="Gene3D" id="3.30.160.60">
    <property type="entry name" value="Classic Zinc Finger"/>
    <property type="match status" value="2"/>
</dbReference>
<keyword evidence="3" id="KW-0862">Zinc</keyword>
<evidence type="ECO:0000256" key="4">
    <source>
        <dbReference type="PROSITE-ProRule" id="PRU00024"/>
    </source>
</evidence>
<dbReference type="InterPro" id="IPR037252">
    <property type="entry name" value="Mib_Herc2_sf"/>
</dbReference>
<dbReference type="SUPFAM" id="SSF57850">
    <property type="entry name" value="RING/U-box"/>
    <property type="match status" value="1"/>
</dbReference>
<dbReference type="SUPFAM" id="SSF159034">
    <property type="entry name" value="Mib/herc2 domain-like"/>
    <property type="match status" value="1"/>
</dbReference>
<evidence type="ECO:0000256" key="5">
    <source>
        <dbReference type="SAM" id="MobiDB-lite"/>
    </source>
</evidence>
<dbReference type="PROSITE" id="PS50119">
    <property type="entry name" value="ZF_BBOX"/>
    <property type="match status" value="2"/>
</dbReference>
<feature type="compositionally biased region" description="Pro residues" evidence="5">
    <location>
        <begin position="426"/>
        <end position="437"/>
    </location>
</feature>
<dbReference type="InterPro" id="IPR013083">
    <property type="entry name" value="Znf_RING/FYVE/PHD"/>
</dbReference>
<keyword evidence="10" id="KW-1185">Reference proteome</keyword>
<feature type="domain" description="B box-type" evidence="7">
    <location>
        <begin position="126"/>
        <end position="167"/>
    </location>
</feature>
<dbReference type="GO" id="GO:0004842">
    <property type="term" value="F:ubiquitin-protein transferase activity"/>
    <property type="evidence" value="ECO:0007669"/>
    <property type="project" value="InterPro"/>
</dbReference>
<dbReference type="PROSITE" id="PS00518">
    <property type="entry name" value="ZF_RING_1"/>
    <property type="match status" value="1"/>
</dbReference>
<dbReference type="PANTHER" id="PTHR25462">
    <property type="entry name" value="BONUS, ISOFORM C-RELATED"/>
    <property type="match status" value="1"/>
</dbReference>
<evidence type="ECO:0000313" key="9">
    <source>
        <dbReference type="EMBL" id="KAH3810568.1"/>
    </source>
</evidence>
<dbReference type="PROSITE" id="PS51416">
    <property type="entry name" value="MIB_HERC2"/>
    <property type="match status" value="1"/>
</dbReference>
<feature type="domain" description="B box-type" evidence="7">
    <location>
        <begin position="179"/>
        <end position="219"/>
    </location>
</feature>
<keyword evidence="1" id="KW-0479">Metal-binding</keyword>
<dbReference type="OrthoDB" id="6163055at2759"/>
<evidence type="ECO:0000259" key="8">
    <source>
        <dbReference type="PROSITE" id="PS51416"/>
    </source>
</evidence>
<evidence type="ECO:0000259" key="7">
    <source>
        <dbReference type="PROSITE" id="PS50119"/>
    </source>
</evidence>
<sequence>MVFVLKQDESMLFISHIQFVAALNSIIVSKYRQKMSGLADHVTCSVCMDLYSDPLALPCMHSFCRHCIEGLHASCLTLKCPDCRQDVELGRNGIRDLPKNFQLAGIVESFKKENSSKTRGRSDGNGSQPLCPQHSMTCEILCETCSRHACPKCLTTSNHSKHRLKILTKRGWSTERGDGSEPFCVEHDRQFRLHCKTCTELTCSECLLNNHGGHSLATLTDAFDNLSEHHNKAISRLDARIMLLRATQKTCRHLAQKTQTDAQRIKQELTSYFNRLRDVIEKRESQMRGEIDRREQDVVQKYMGKADEMSRKEKLIVDIMNRAQTLVTENNLNFVKKYSEQSQTIAQVLADEHLDGTPRVKGLDEVTLVTCSLEKELSSIALRWTKDEVRPARKAPPVPNGNTTSPSEKTSPSNENTTSSTTPSPKSRPPRPSPTPRVPREIFPNIQQNIHVTRGKDWRDGVTDGGPGHVGVVTSVQREVDRVTCSVRWPNGKTGTYIYGPPTIQEIKLV</sequence>
<organism evidence="9 10">
    <name type="scientific">Dreissena polymorpha</name>
    <name type="common">Zebra mussel</name>
    <name type="synonym">Mytilus polymorpha</name>
    <dbReference type="NCBI Taxonomy" id="45954"/>
    <lineage>
        <taxon>Eukaryota</taxon>
        <taxon>Metazoa</taxon>
        <taxon>Spiralia</taxon>
        <taxon>Lophotrochozoa</taxon>
        <taxon>Mollusca</taxon>
        <taxon>Bivalvia</taxon>
        <taxon>Autobranchia</taxon>
        <taxon>Heteroconchia</taxon>
        <taxon>Euheterodonta</taxon>
        <taxon>Imparidentia</taxon>
        <taxon>Neoheterodontei</taxon>
        <taxon>Myida</taxon>
        <taxon>Dreissenoidea</taxon>
        <taxon>Dreissenidae</taxon>
        <taxon>Dreissena</taxon>
    </lineage>
</organism>
<protein>
    <submittedName>
        <fullName evidence="9">Uncharacterized protein</fullName>
    </submittedName>
</protein>
<evidence type="ECO:0000256" key="3">
    <source>
        <dbReference type="ARBA" id="ARBA00022833"/>
    </source>
</evidence>
<evidence type="ECO:0000256" key="1">
    <source>
        <dbReference type="ARBA" id="ARBA00022723"/>
    </source>
</evidence>
<evidence type="ECO:0000256" key="2">
    <source>
        <dbReference type="ARBA" id="ARBA00022771"/>
    </source>
</evidence>
<feature type="domain" description="MIB/HERC2" evidence="8">
    <location>
        <begin position="438"/>
        <end position="510"/>
    </location>
</feature>
<dbReference type="SMART" id="SM00336">
    <property type="entry name" value="BBOX"/>
    <property type="match status" value="2"/>
</dbReference>
<feature type="domain" description="RING-type" evidence="6">
    <location>
        <begin position="44"/>
        <end position="84"/>
    </location>
</feature>
<proteinExistence type="predicted"/>
<dbReference type="InterPro" id="IPR010606">
    <property type="entry name" value="Mib_Herc2"/>
</dbReference>
<name>A0A9D4G896_DREPO</name>
<gene>
    <name evidence="9" type="ORF">DPMN_138962</name>
</gene>
<dbReference type="InterPro" id="IPR027370">
    <property type="entry name" value="Znf-RING_euk"/>
</dbReference>
<dbReference type="Pfam" id="PF06701">
    <property type="entry name" value="MIB_HERC2"/>
    <property type="match status" value="1"/>
</dbReference>
<keyword evidence="2 4" id="KW-0863">Zinc-finger</keyword>
<dbReference type="GO" id="GO:0016567">
    <property type="term" value="P:protein ubiquitination"/>
    <property type="evidence" value="ECO:0007669"/>
    <property type="project" value="InterPro"/>
</dbReference>